<sequence>MEFLFLNSRFLLLIQIADISKCNDKIKPLRLIGVFVAYKVINPKKSLHALLRHTIPIHVRGTSLLHCIDGCRRKLFCQTTGFLTHFRDYRFIFSIQTEILLSIPCSHHSFCQV</sequence>
<dbReference type="EMBL" id="JAKKPZ010000020">
    <property type="protein sequence ID" value="KAI1711933.1"/>
    <property type="molecule type" value="Genomic_DNA"/>
</dbReference>
<name>A0AAD4R618_9BILA</name>
<feature type="signal peptide" evidence="1">
    <location>
        <begin position="1"/>
        <end position="22"/>
    </location>
</feature>
<accession>A0AAD4R618</accession>
<protein>
    <submittedName>
        <fullName evidence="2">Uncharacterized protein</fullName>
    </submittedName>
</protein>
<reference evidence="2" key="1">
    <citation type="submission" date="2022-01" db="EMBL/GenBank/DDBJ databases">
        <title>Genome Sequence Resource for Two Populations of Ditylenchus destructor, the Migratory Endoparasitic Phytonematode.</title>
        <authorList>
            <person name="Zhang H."/>
            <person name="Lin R."/>
            <person name="Xie B."/>
        </authorList>
    </citation>
    <scope>NUCLEOTIDE SEQUENCE</scope>
    <source>
        <strain evidence="2">BazhouSP</strain>
    </source>
</reference>
<gene>
    <name evidence="2" type="ORF">DdX_09894</name>
</gene>
<dbReference type="AlphaFoldDB" id="A0AAD4R618"/>
<evidence type="ECO:0000256" key="1">
    <source>
        <dbReference type="SAM" id="SignalP"/>
    </source>
</evidence>
<keyword evidence="1" id="KW-0732">Signal</keyword>
<organism evidence="2 3">
    <name type="scientific">Ditylenchus destructor</name>
    <dbReference type="NCBI Taxonomy" id="166010"/>
    <lineage>
        <taxon>Eukaryota</taxon>
        <taxon>Metazoa</taxon>
        <taxon>Ecdysozoa</taxon>
        <taxon>Nematoda</taxon>
        <taxon>Chromadorea</taxon>
        <taxon>Rhabditida</taxon>
        <taxon>Tylenchina</taxon>
        <taxon>Tylenchomorpha</taxon>
        <taxon>Sphaerularioidea</taxon>
        <taxon>Anguinidae</taxon>
        <taxon>Anguininae</taxon>
        <taxon>Ditylenchus</taxon>
    </lineage>
</organism>
<evidence type="ECO:0000313" key="2">
    <source>
        <dbReference type="EMBL" id="KAI1711933.1"/>
    </source>
</evidence>
<dbReference type="Proteomes" id="UP001201812">
    <property type="component" value="Unassembled WGS sequence"/>
</dbReference>
<comment type="caution">
    <text evidence="2">The sequence shown here is derived from an EMBL/GenBank/DDBJ whole genome shotgun (WGS) entry which is preliminary data.</text>
</comment>
<evidence type="ECO:0000313" key="3">
    <source>
        <dbReference type="Proteomes" id="UP001201812"/>
    </source>
</evidence>
<proteinExistence type="predicted"/>
<keyword evidence="3" id="KW-1185">Reference proteome</keyword>
<feature type="chain" id="PRO_5042288395" evidence="1">
    <location>
        <begin position="23"/>
        <end position="113"/>
    </location>
</feature>